<dbReference type="GO" id="GO:0005739">
    <property type="term" value="C:mitochondrion"/>
    <property type="evidence" value="ECO:0007669"/>
    <property type="project" value="TreeGrafter"/>
</dbReference>
<dbReference type="GO" id="GO:0006729">
    <property type="term" value="P:tetrahydrobiopterin biosynthetic process"/>
    <property type="evidence" value="ECO:0007669"/>
    <property type="project" value="UniProtKB-UniPathway"/>
</dbReference>
<comment type="similarity">
    <text evidence="3">Belongs to the PTPS family.</text>
</comment>
<evidence type="ECO:0000256" key="7">
    <source>
        <dbReference type="ARBA" id="ARBA00022833"/>
    </source>
</evidence>
<dbReference type="AlphaFoldDB" id="A0A2A4J807"/>
<sequence length="169" mass="19345">MTPTPLPIVSITRRETFSSCHRLHSPYLSDEENKKIFGKCNNPNGHGHNYVVLVTVKGPVDPNTGMVMNVHDLKHYMQLAIMNPLDHKNLDQDVPYFKAVVSTTENLAIFIWDQLQKVMEKPQLLHEVKILETEKNHVVYRGGSTYPRKKFDASNMHPNQQHNVSSDSD</sequence>
<evidence type="ECO:0000256" key="10">
    <source>
        <dbReference type="SAM" id="MobiDB-lite"/>
    </source>
</evidence>
<evidence type="ECO:0000313" key="11">
    <source>
        <dbReference type="EMBL" id="PCG67654.1"/>
    </source>
</evidence>
<accession>A0A2A4J807</accession>
<dbReference type="UniPathway" id="UPA00849">
    <property type="reaction ID" value="UER00819"/>
</dbReference>
<organism evidence="11">
    <name type="scientific">Heliothis virescens</name>
    <name type="common">Tobacco budworm moth</name>
    <dbReference type="NCBI Taxonomy" id="7102"/>
    <lineage>
        <taxon>Eukaryota</taxon>
        <taxon>Metazoa</taxon>
        <taxon>Ecdysozoa</taxon>
        <taxon>Arthropoda</taxon>
        <taxon>Hexapoda</taxon>
        <taxon>Insecta</taxon>
        <taxon>Pterygota</taxon>
        <taxon>Neoptera</taxon>
        <taxon>Endopterygota</taxon>
        <taxon>Lepidoptera</taxon>
        <taxon>Glossata</taxon>
        <taxon>Ditrysia</taxon>
        <taxon>Noctuoidea</taxon>
        <taxon>Noctuidae</taxon>
        <taxon>Heliothinae</taxon>
        <taxon>Heliothis</taxon>
    </lineage>
</organism>
<dbReference type="STRING" id="7102.A0A2A4J807"/>
<dbReference type="PROSITE" id="PS00988">
    <property type="entry name" value="PTPS_2"/>
    <property type="match status" value="1"/>
</dbReference>
<dbReference type="FunFam" id="3.30.479.10:FF:000003">
    <property type="entry name" value="6-pyruvoyl tetrahydrobiopterin synthase"/>
    <property type="match status" value="1"/>
</dbReference>
<dbReference type="InterPro" id="IPR007115">
    <property type="entry name" value="6-PTP_synth/QueD"/>
</dbReference>
<dbReference type="PANTHER" id="PTHR12589">
    <property type="entry name" value="PYRUVOYL TETRAHYDROBIOPTERIN SYNTHASE"/>
    <property type="match status" value="1"/>
</dbReference>
<dbReference type="CDD" id="cd00470">
    <property type="entry name" value="PTPS"/>
    <property type="match status" value="1"/>
</dbReference>
<dbReference type="PANTHER" id="PTHR12589:SF7">
    <property type="entry name" value="6-PYRUVOYL TETRAHYDROBIOPTERIN SYNTHASE"/>
    <property type="match status" value="1"/>
</dbReference>
<dbReference type="GO" id="GO:0046872">
    <property type="term" value="F:metal ion binding"/>
    <property type="evidence" value="ECO:0007669"/>
    <property type="project" value="UniProtKB-KW"/>
</dbReference>
<keyword evidence="9" id="KW-0456">Lyase</keyword>
<dbReference type="Pfam" id="PF01242">
    <property type="entry name" value="PTPS"/>
    <property type="match status" value="1"/>
</dbReference>
<proteinExistence type="inferred from homology"/>
<protein>
    <recommendedName>
        <fullName evidence="5">6-pyruvoyl tetrahydrobiopterin synthase</fullName>
        <ecNumber evidence="4">4.2.3.12</ecNumber>
    </recommendedName>
</protein>
<dbReference type="SUPFAM" id="SSF55620">
    <property type="entry name" value="Tetrahydrobiopterin biosynthesis enzymes-like"/>
    <property type="match status" value="1"/>
</dbReference>
<keyword evidence="8" id="KW-0783">Tetrahydrobiopterin biosynthesis</keyword>
<keyword evidence="7" id="KW-0862">Zinc</keyword>
<dbReference type="PROSITE" id="PS00987">
    <property type="entry name" value="PTPS_1"/>
    <property type="match status" value="1"/>
</dbReference>
<name>A0A2A4J807_HELVI</name>
<dbReference type="Gene3D" id="3.30.479.10">
    <property type="entry name" value="6-pyruvoyl tetrahydropterin synthase/QueD"/>
    <property type="match status" value="1"/>
</dbReference>
<evidence type="ECO:0000256" key="8">
    <source>
        <dbReference type="ARBA" id="ARBA00023007"/>
    </source>
</evidence>
<evidence type="ECO:0000256" key="2">
    <source>
        <dbReference type="ARBA" id="ARBA00005126"/>
    </source>
</evidence>
<evidence type="ECO:0000256" key="1">
    <source>
        <dbReference type="ARBA" id="ARBA00001947"/>
    </source>
</evidence>
<dbReference type="EMBL" id="NWSH01002700">
    <property type="protein sequence ID" value="PCG67654.1"/>
    <property type="molecule type" value="Genomic_DNA"/>
</dbReference>
<dbReference type="GO" id="GO:0003874">
    <property type="term" value="F:6-pyruvoyltetrahydropterin synthase activity"/>
    <property type="evidence" value="ECO:0007669"/>
    <property type="project" value="UniProtKB-EC"/>
</dbReference>
<evidence type="ECO:0000256" key="3">
    <source>
        <dbReference type="ARBA" id="ARBA00009164"/>
    </source>
</evidence>
<dbReference type="InterPro" id="IPR022469">
    <property type="entry name" value="PTPS_His_AS"/>
</dbReference>
<comment type="cofactor">
    <cofactor evidence="1">
        <name>Zn(2+)</name>
        <dbReference type="ChEBI" id="CHEBI:29105"/>
    </cofactor>
</comment>
<comment type="pathway">
    <text evidence="2">Cofactor biosynthesis; tetrahydrobiopterin biosynthesis; tetrahydrobiopterin from 7,8-dihydroneopterin triphosphate: step 1/3.</text>
</comment>
<evidence type="ECO:0000256" key="9">
    <source>
        <dbReference type="ARBA" id="ARBA00023239"/>
    </source>
</evidence>
<keyword evidence="6" id="KW-0479">Metal-binding</keyword>
<dbReference type="EC" id="4.2.3.12" evidence="4"/>
<gene>
    <name evidence="11" type="ORF">B5V51_6094</name>
</gene>
<dbReference type="InterPro" id="IPR038418">
    <property type="entry name" value="6-PTP_synth/QueD_sf"/>
</dbReference>
<evidence type="ECO:0000256" key="5">
    <source>
        <dbReference type="ARBA" id="ARBA00015587"/>
    </source>
</evidence>
<feature type="region of interest" description="Disordered" evidence="10">
    <location>
        <begin position="149"/>
        <end position="169"/>
    </location>
</feature>
<evidence type="ECO:0000256" key="4">
    <source>
        <dbReference type="ARBA" id="ARBA00013100"/>
    </source>
</evidence>
<reference evidence="11" key="1">
    <citation type="submission" date="2017-09" db="EMBL/GenBank/DDBJ databases">
        <title>Contemporary evolution of a Lepidopteran species, Heliothis virescens, in response to modern agricultural practices.</title>
        <authorList>
            <person name="Fritz M.L."/>
            <person name="Deyonke A.M."/>
            <person name="Papanicolaou A."/>
            <person name="Micinski S."/>
            <person name="Westbrook J."/>
            <person name="Gould F."/>
        </authorList>
    </citation>
    <scope>NUCLEOTIDE SEQUENCE [LARGE SCALE GENOMIC DNA]</scope>
    <source>
        <strain evidence="11">HvINT-</strain>
        <tissue evidence="11">Whole body</tissue>
    </source>
</reference>
<comment type="caution">
    <text evidence="11">The sequence shown here is derived from an EMBL/GenBank/DDBJ whole genome shotgun (WGS) entry which is preliminary data.</text>
</comment>
<feature type="compositionally biased region" description="Polar residues" evidence="10">
    <location>
        <begin position="156"/>
        <end position="169"/>
    </location>
</feature>
<dbReference type="InterPro" id="IPR022470">
    <property type="entry name" value="PTPS_Cys_AS"/>
</dbReference>
<evidence type="ECO:0000256" key="6">
    <source>
        <dbReference type="ARBA" id="ARBA00022723"/>
    </source>
</evidence>